<protein>
    <recommendedName>
        <fullName evidence="1">Serine aminopeptidase S33 domain-containing protein</fullName>
    </recommendedName>
</protein>
<name>A0A1Q2KZR6_9BACL</name>
<reference evidence="2 3" key="1">
    <citation type="submission" date="2017-02" db="EMBL/GenBank/DDBJ databases">
        <title>The complete genomic sequence of a novel cold adapted crude oil-degrading bacterium Planococcus qaidamina Y42.</title>
        <authorList>
            <person name="Yang R."/>
        </authorList>
    </citation>
    <scope>NUCLEOTIDE SEQUENCE [LARGE SCALE GENOMIC DNA]</scope>
    <source>
        <strain evidence="2 3">Y42</strain>
    </source>
</reference>
<dbReference type="EMBL" id="CP019640">
    <property type="protein sequence ID" value="AQQ53671.1"/>
    <property type="molecule type" value="Genomic_DNA"/>
</dbReference>
<dbReference type="InterPro" id="IPR022742">
    <property type="entry name" value="Hydrolase_4"/>
</dbReference>
<feature type="domain" description="Serine aminopeptidase S33" evidence="1">
    <location>
        <begin position="86"/>
        <end position="211"/>
    </location>
</feature>
<dbReference type="AlphaFoldDB" id="A0A1Q2KZR6"/>
<keyword evidence="3" id="KW-1185">Reference proteome</keyword>
<evidence type="ECO:0000313" key="2">
    <source>
        <dbReference type="EMBL" id="AQQ53671.1"/>
    </source>
</evidence>
<dbReference type="Proteomes" id="UP000188184">
    <property type="component" value="Chromosome"/>
</dbReference>
<dbReference type="SUPFAM" id="SSF53474">
    <property type="entry name" value="alpha/beta-Hydrolases"/>
    <property type="match status" value="1"/>
</dbReference>
<dbReference type="Pfam" id="PF12146">
    <property type="entry name" value="Hydrolase_4"/>
    <property type="match status" value="1"/>
</dbReference>
<dbReference type="KEGG" id="pmar:B0X71_11670"/>
<evidence type="ECO:0000313" key="3">
    <source>
        <dbReference type="Proteomes" id="UP000188184"/>
    </source>
</evidence>
<dbReference type="InterPro" id="IPR052920">
    <property type="entry name" value="DNA-binding_regulatory"/>
</dbReference>
<gene>
    <name evidence="2" type="ORF">B0X71_11670</name>
</gene>
<accession>A0A1Q2KZR6</accession>
<dbReference type="InterPro" id="IPR029058">
    <property type="entry name" value="AB_hydrolase_fold"/>
</dbReference>
<sequence length="313" mass="35378">MKRSLLWAAGSVPAILSAAAVALGFSVSNRVMYIRKKDEELILQREIGAKRLDEAWYGAVRKSEQWVESANGYRLKAVFLEPHDTDHYVIISHGVTENKVNSFKFARMFERLGFNSVVYDQRRHGESGGRTTSLGHYEKFDLEAVVHALRMHAGDHVRFGIHGESMGAATLLLYAGSVEDAADFYIADCAFSDVSEQLLHVIRTTTPLRSRLSVRLGSLFLKFRDGYTLETISPREAVRAIEKPVLFIHTAKDTFVPPWMSEELYRLKSGDKELKIFESGKHAQAFNSNPAAYEETVAKFLEKYQLKTQKALQ</sequence>
<dbReference type="RefSeq" id="WP_077589569.1">
    <property type="nucleotide sequence ID" value="NZ_CP019640.1"/>
</dbReference>
<organism evidence="2 3">
    <name type="scientific">Planococcus lenghuensis</name>
    <dbReference type="NCBI Taxonomy" id="2213202"/>
    <lineage>
        <taxon>Bacteria</taxon>
        <taxon>Bacillati</taxon>
        <taxon>Bacillota</taxon>
        <taxon>Bacilli</taxon>
        <taxon>Bacillales</taxon>
        <taxon>Caryophanaceae</taxon>
        <taxon>Planococcus</taxon>
    </lineage>
</organism>
<dbReference type="Gene3D" id="3.40.50.1820">
    <property type="entry name" value="alpha/beta hydrolase"/>
    <property type="match status" value="1"/>
</dbReference>
<dbReference type="OrthoDB" id="9776685at2"/>
<dbReference type="PANTHER" id="PTHR43358">
    <property type="entry name" value="ALPHA/BETA-HYDROLASE"/>
    <property type="match status" value="1"/>
</dbReference>
<proteinExistence type="predicted"/>
<evidence type="ECO:0000259" key="1">
    <source>
        <dbReference type="Pfam" id="PF12146"/>
    </source>
</evidence>
<dbReference type="PANTHER" id="PTHR43358:SF5">
    <property type="entry name" value="EXPORTED PROTEIN"/>
    <property type="match status" value="1"/>
</dbReference>